<keyword evidence="1" id="KW-0812">Transmembrane</keyword>
<dbReference type="EMBL" id="CP007174">
    <property type="protein sequence ID" value="AIF84084.1"/>
    <property type="molecule type" value="Genomic_DNA"/>
</dbReference>
<dbReference type="KEGG" id="nev:NTE_02027"/>
<keyword evidence="1" id="KW-1133">Transmembrane helix</keyword>
<dbReference type="RefSeq" id="WP_148700728.1">
    <property type="nucleotide sequence ID" value="NZ_CP007174.1"/>
</dbReference>
<sequence length="71" mass="8172">MAEASNSKAEKIRKRKAAWAYIVGLFAVVFMWRSIWDWSDMYFSTMGSFIIGLILVGVVAVLQRDHVKDLF</sequence>
<evidence type="ECO:0000313" key="3">
    <source>
        <dbReference type="Proteomes" id="UP000028194"/>
    </source>
</evidence>
<feature type="transmembrane region" description="Helical" evidence="1">
    <location>
        <begin position="41"/>
        <end position="62"/>
    </location>
</feature>
<dbReference type="OrthoDB" id="377941at2157"/>
<dbReference type="STRING" id="1459636.NTE_02027"/>
<dbReference type="AlphaFoldDB" id="A0A075MXR2"/>
<feature type="transmembrane region" description="Helical" evidence="1">
    <location>
        <begin position="18"/>
        <end position="35"/>
    </location>
</feature>
<dbReference type="Proteomes" id="UP000028194">
    <property type="component" value="Chromosome"/>
</dbReference>
<reference evidence="2 3" key="1">
    <citation type="journal article" date="2014" name="PLoS ONE">
        <title>Genome Sequence of Candidatus Nitrososphaera evergladensis from Group I.1b Enriched from Everglades Soil Reveals Novel Genomic Features of the Ammonia-Oxidizing Archaea.</title>
        <authorList>
            <person name="Zhalnina K.V."/>
            <person name="Dias R."/>
            <person name="Leonard M.T."/>
            <person name="Dorr de Quadros P."/>
            <person name="Camargo F.A."/>
            <person name="Drew J.C."/>
            <person name="Farmerie W.G."/>
            <person name="Daroub S.H."/>
            <person name="Triplett E.W."/>
        </authorList>
    </citation>
    <scope>NUCLEOTIDE SEQUENCE [LARGE SCALE GENOMIC DNA]</scope>
    <source>
        <strain evidence="2 3">SR1</strain>
    </source>
</reference>
<evidence type="ECO:0000313" key="2">
    <source>
        <dbReference type="EMBL" id="AIF84084.1"/>
    </source>
</evidence>
<keyword evidence="1" id="KW-0472">Membrane</keyword>
<dbReference type="HOGENOM" id="CLU_2730551_0_0_2"/>
<organism evidence="2 3">
    <name type="scientific">Candidatus Nitrososphaera evergladensis SR1</name>
    <dbReference type="NCBI Taxonomy" id="1459636"/>
    <lineage>
        <taxon>Archaea</taxon>
        <taxon>Nitrososphaerota</taxon>
        <taxon>Nitrososphaeria</taxon>
        <taxon>Nitrososphaerales</taxon>
        <taxon>Nitrososphaeraceae</taxon>
        <taxon>Nitrososphaera</taxon>
    </lineage>
</organism>
<name>A0A075MXR2_9ARCH</name>
<protein>
    <submittedName>
        <fullName evidence="2">Uncharacterized protein</fullName>
    </submittedName>
</protein>
<evidence type="ECO:0000256" key="1">
    <source>
        <dbReference type="SAM" id="Phobius"/>
    </source>
</evidence>
<accession>A0A075MXR2</accession>
<gene>
    <name evidence="2" type="ORF">NTE_02027</name>
</gene>
<dbReference type="GeneID" id="41597770"/>
<keyword evidence="3" id="KW-1185">Reference proteome</keyword>
<proteinExistence type="predicted"/>